<dbReference type="GO" id="GO:0004252">
    <property type="term" value="F:serine-type endopeptidase activity"/>
    <property type="evidence" value="ECO:0007669"/>
    <property type="project" value="InterPro"/>
</dbReference>
<evidence type="ECO:0000256" key="2">
    <source>
        <dbReference type="ARBA" id="ARBA00022525"/>
    </source>
</evidence>
<protein>
    <recommendedName>
        <fullName evidence="9">Peptidase S1 domain-containing protein</fullName>
    </recommendedName>
</protein>
<evidence type="ECO:0000313" key="10">
    <source>
        <dbReference type="EnsemblMetazoa" id="AMEM007185-PA"/>
    </source>
</evidence>
<dbReference type="InterPro" id="IPR051487">
    <property type="entry name" value="Ser/Thr_Proteases_Immune/Dev"/>
</dbReference>
<keyword evidence="6" id="KW-1015">Disulfide bond</keyword>
<comment type="similarity">
    <text evidence="8">Belongs to the peptidase S1 family. CLIP subfamily.</text>
</comment>
<dbReference type="InterPro" id="IPR043504">
    <property type="entry name" value="Peptidase_S1_PA_chymotrypsin"/>
</dbReference>
<sequence length="181" mass="19300">MPFVCSVRLQSVHRCCASILNPNWLLTSGQCTADLAPDAISIVCGIRMYRTVVEIALLPYYRPAASKPTANDLALLTEVSILSACECQHRLGPTLAPYLEPRNICTDNGFVTTMLLTATGGPSSRCIGDSGAPVMFAASELQPYTLLAVTGWTVAPYGTRPSVHVRVAPHLDGILSIIGVN</sequence>
<keyword evidence="5" id="KW-0391">Immunity</keyword>
<evidence type="ECO:0000256" key="6">
    <source>
        <dbReference type="ARBA" id="ARBA00023157"/>
    </source>
</evidence>
<feature type="domain" description="Peptidase S1" evidence="9">
    <location>
        <begin position="1"/>
        <end position="179"/>
    </location>
</feature>
<keyword evidence="4" id="KW-0732">Signal</keyword>
<dbReference type="EnsemblMetazoa" id="AMEM007185-RA">
    <property type="protein sequence ID" value="AMEM007185-PA"/>
    <property type="gene ID" value="AMEM007185"/>
</dbReference>
<dbReference type="GO" id="GO:0005576">
    <property type="term" value="C:extracellular region"/>
    <property type="evidence" value="ECO:0007669"/>
    <property type="project" value="UniProtKB-SubCell"/>
</dbReference>
<dbReference type="SUPFAM" id="SSF50494">
    <property type="entry name" value="Trypsin-like serine proteases"/>
    <property type="match status" value="1"/>
</dbReference>
<evidence type="ECO:0000256" key="1">
    <source>
        <dbReference type="ARBA" id="ARBA00004613"/>
    </source>
</evidence>
<dbReference type="PROSITE" id="PS50240">
    <property type="entry name" value="TRYPSIN_DOM"/>
    <property type="match status" value="1"/>
</dbReference>
<evidence type="ECO:0000256" key="8">
    <source>
        <dbReference type="ARBA" id="ARBA00024195"/>
    </source>
</evidence>
<evidence type="ECO:0000256" key="4">
    <source>
        <dbReference type="ARBA" id="ARBA00022729"/>
    </source>
</evidence>
<dbReference type="GO" id="GO:0006508">
    <property type="term" value="P:proteolysis"/>
    <property type="evidence" value="ECO:0007669"/>
    <property type="project" value="InterPro"/>
</dbReference>
<dbReference type="VEuPathDB" id="VectorBase:AMEM007185"/>
<dbReference type="Proteomes" id="UP000075903">
    <property type="component" value="Unassembled WGS sequence"/>
</dbReference>
<evidence type="ECO:0000259" key="9">
    <source>
        <dbReference type="PROSITE" id="PS50240"/>
    </source>
</evidence>
<keyword evidence="3" id="KW-0399">Innate immunity</keyword>
<evidence type="ECO:0000256" key="3">
    <source>
        <dbReference type="ARBA" id="ARBA00022588"/>
    </source>
</evidence>
<dbReference type="InterPro" id="IPR001254">
    <property type="entry name" value="Trypsin_dom"/>
</dbReference>
<evidence type="ECO:0000256" key="5">
    <source>
        <dbReference type="ARBA" id="ARBA00022859"/>
    </source>
</evidence>
<name>A0A182V196_ANOME</name>
<dbReference type="STRING" id="30066.A0A182V196"/>
<dbReference type="InterPro" id="IPR009003">
    <property type="entry name" value="Peptidase_S1_PA"/>
</dbReference>
<dbReference type="GO" id="GO:0045087">
    <property type="term" value="P:innate immune response"/>
    <property type="evidence" value="ECO:0007669"/>
    <property type="project" value="UniProtKB-KW"/>
</dbReference>
<reference evidence="10" key="1">
    <citation type="submission" date="2020-05" db="UniProtKB">
        <authorList>
            <consortium name="EnsemblMetazoa"/>
        </authorList>
    </citation>
    <scope>IDENTIFICATION</scope>
    <source>
        <strain evidence="10">MAF</strain>
    </source>
</reference>
<keyword evidence="2" id="KW-0964">Secreted</keyword>
<proteinExistence type="inferred from homology"/>
<accession>A0A182V196</accession>
<evidence type="ECO:0000313" key="11">
    <source>
        <dbReference type="Proteomes" id="UP000075903"/>
    </source>
</evidence>
<organism evidence="10 11">
    <name type="scientific">Anopheles merus</name>
    <name type="common">Mosquito</name>
    <dbReference type="NCBI Taxonomy" id="30066"/>
    <lineage>
        <taxon>Eukaryota</taxon>
        <taxon>Metazoa</taxon>
        <taxon>Ecdysozoa</taxon>
        <taxon>Arthropoda</taxon>
        <taxon>Hexapoda</taxon>
        <taxon>Insecta</taxon>
        <taxon>Pterygota</taxon>
        <taxon>Neoptera</taxon>
        <taxon>Endopterygota</taxon>
        <taxon>Diptera</taxon>
        <taxon>Nematocera</taxon>
        <taxon>Culicoidea</taxon>
        <taxon>Culicidae</taxon>
        <taxon>Anophelinae</taxon>
        <taxon>Anopheles</taxon>
    </lineage>
</organism>
<dbReference type="AlphaFoldDB" id="A0A182V196"/>
<dbReference type="Gene3D" id="2.40.10.10">
    <property type="entry name" value="Trypsin-like serine proteases"/>
    <property type="match status" value="2"/>
</dbReference>
<evidence type="ECO:0000256" key="7">
    <source>
        <dbReference type="ARBA" id="ARBA00023180"/>
    </source>
</evidence>
<dbReference type="PANTHER" id="PTHR24256">
    <property type="entry name" value="TRYPTASE-RELATED"/>
    <property type="match status" value="1"/>
</dbReference>
<keyword evidence="11" id="KW-1185">Reference proteome</keyword>
<keyword evidence="7" id="KW-0325">Glycoprotein</keyword>
<comment type="subcellular location">
    <subcellularLocation>
        <location evidence="1">Secreted</location>
    </subcellularLocation>
</comment>